<evidence type="ECO:0000256" key="2">
    <source>
        <dbReference type="ARBA" id="ARBA00004532"/>
    </source>
</evidence>
<evidence type="ECO:0000256" key="5">
    <source>
        <dbReference type="ARBA" id="ARBA00023331"/>
    </source>
</evidence>
<dbReference type="GO" id="GO:0046930">
    <property type="term" value="C:pore complex"/>
    <property type="evidence" value="ECO:0007669"/>
    <property type="project" value="InterPro"/>
</dbReference>
<dbReference type="AlphaFoldDB" id="A0AA47NW50"/>
<keyword evidence="4" id="KW-0472">Membrane</keyword>
<reference evidence="7" key="1">
    <citation type="journal article" date="2023" name="Front. Mar. Sci.">
        <title>A new Merluccius polli reference genome to investigate the effects of global change in West African waters.</title>
        <authorList>
            <person name="Mateo J.L."/>
            <person name="Blanco-Fernandez C."/>
            <person name="Garcia-Vazquez E."/>
            <person name="Machado-Schiaffino G."/>
        </authorList>
    </citation>
    <scope>NUCLEOTIDE SEQUENCE</scope>
    <source>
        <strain evidence="7">C29</strain>
        <tissue evidence="7">Fin</tissue>
    </source>
</reference>
<dbReference type="GO" id="GO:0015267">
    <property type="term" value="F:channel activity"/>
    <property type="evidence" value="ECO:0007669"/>
    <property type="project" value="InterPro"/>
</dbReference>
<dbReference type="SUPFAM" id="SSF63724">
    <property type="entry name" value="Cytolysin/lectin"/>
    <property type="match status" value="2"/>
</dbReference>
<dbReference type="PANTHER" id="PTHR40388:SF1">
    <property type="entry name" value="BRYOPORIN"/>
    <property type="match status" value="1"/>
</dbReference>
<dbReference type="InterPro" id="IPR009104">
    <property type="entry name" value="Anemon_actinoporin-like"/>
</dbReference>
<keyword evidence="5" id="KW-0166">Nematocyst</keyword>
<keyword evidence="4" id="KW-1053">Target membrane</keyword>
<keyword evidence="8" id="KW-1185">Reference proteome</keyword>
<protein>
    <submittedName>
        <fullName evidence="7">DELTA-sagatoxin-Srs1a</fullName>
    </submittedName>
</protein>
<organism evidence="7 8">
    <name type="scientific">Merluccius polli</name>
    <name type="common">Benguela hake</name>
    <name type="synonym">Merluccius cadenati</name>
    <dbReference type="NCBI Taxonomy" id="89951"/>
    <lineage>
        <taxon>Eukaryota</taxon>
        <taxon>Metazoa</taxon>
        <taxon>Chordata</taxon>
        <taxon>Craniata</taxon>
        <taxon>Vertebrata</taxon>
        <taxon>Euteleostomi</taxon>
        <taxon>Actinopterygii</taxon>
        <taxon>Neopterygii</taxon>
        <taxon>Teleostei</taxon>
        <taxon>Neoteleostei</taxon>
        <taxon>Acanthomorphata</taxon>
        <taxon>Zeiogadaria</taxon>
        <taxon>Gadariae</taxon>
        <taxon>Gadiformes</taxon>
        <taxon>Gadoidei</taxon>
        <taxon>Merlucciidae</taxon>
        <taxon>Merluccius</taxon>
    </lineage>
</organism>
<evidence type="ECO:0000313" key="8">
    <source>
        <dbReference type="Proteomes" id="UP001174136"/>
    </source>
</evidence>
<dbReference type="GO" id="GO:0051715">
    <property type="term" value="P:cytolysis in another organism"/>
    <property type="evidence" value="ECO:0007669"/>
    <property type="project" value="InterPro"/>
</dbReference>
<sequence length="361" mass="40513">MLGGERGRSLVPAVVRGWADLPIHLLTTVTGQQVSHKSASHEVVIHQVYCSCPCECEGMGNPFSSHRECNVRIENSTKSYCLKNLRTHIISGDVDTPLPTDIKVATTGKACFTKTPWAAKGAVGVFTYDLVNSGSESLWKIAVMFSVPYDFVLYHNWFAVGIFDSCTECDYDMYELMYLKDQHHFRRKKAKDGHITYKHGDIVFEASMSDTITPKLKLTVKEDEPAPRHGNLTSNRQPQEEPSLPRQAQQRGAAGVFTYDLVNIDSKTTSKMAVMFSVPFDFNIFSNWFAVGVFTNVTKCDDDLFNVMYSAQQWCFVRNEAKDGNLTYKHGDVVIEASMSDTYTPKLKLTVKQEVALQNIG</sequence>
<dbReference type="GO" id="GO:0006812">
    <property type="term" value="P:monoatomic cation transport"/>
    <property type="evidence" value="ECO:0007669"/>
    <property type="project" value="InterPro"/>
</dbReference>
<comment type="caution">
    <text evidence="7">The sequence shown here is derived from an EMBL/GenBank/DDBJ whole genome shotgun (WGS) entry which is preliminary data.</text>
</comment>
<dbReference type="Gene3D" id="2.60.270.20">
    <property type="entry name" value="Cytolysin/lectin"/>
    <property type="match status" value="2"/>
</dbReference>
<dbReference type="Proteomes" id="UP001174136">
    <property type="component" value="Unassembled WGS sequence"/>
</dbReference>
<dbReference type="InterPro" id="IPR015926">
    <property type="entry name" value="Cytolysin/lectin"/>
</dbReference>
<keyword evidence="3" id="KW-1052">Target cell membrane</keyword>
<name>A0AA47NW50_MERPO</name>
<gene>
    <name evidence="7" type="primary">ACTP1_3</name>
    <name evidence="7" type="ORF">N1851_024268</name>
</gene>
<accession>A0AA47NW50</accession>
<dbReference type="PANTHER" id="PTHR40388">
    <property type="entry name" value="BRYOPORIN"/>
    <property type="match status" value="1"/>
</dbReference>
<evidence type="ECO:0000256" key="6">
    <source>
        <dbReference type="SAM" id="MobiDB-lite"/>
    </source>
</evidence>
<dbReference type="EMBL" id="JAOPHQ010004550">
    <property type="protein sequence ID" value="KAK0139188.1"/>
    <property type="molecule type" value="Genomic_DNA"/>
</dbReference>
<evidence type="ECO:0000256" key="1">
    <source>
        <dbReference type="ARBA" id="ARBA00004175"/>
    </source>
</evidence>
<dbReference type="GO" id="GO:0042151">
    <property type="term" value="C:nematocyst"/>
    <property type="evidence" value="ECO:0007669"/>
    <property type="project" value="UniProtKB-SubCell"/>
</dbReference>
<feature type="region of interest" description="Disordered" evidence="6">
    <location>
        <begin position="220"/>
        <end position="251"/>
    </location>
</feature>
<evidence type="ECO:0000256" key="3">
    <source>
        <dbReference type="ARBA" id="ARBA00022537"/>
    </source>
</evidence>
<dbReference type="Pfam" id="PF06369">
    <property type="entry name" value="Anemone_cytotox"/>
    <property type="match status" value="2"/>
</dbReference>
<proteinExistence type="predicted"/>
<comment type="subcellular location">
    <subcellularLocation>
        <location evidence="2">Nematocyst</location>
    </subcellularLocation>
    <subcellularLocation>
        <location evidence="1">Target cell membrane</location>
    </subcellularLocation>
</comment>
<evidence type="ECO:0000256" key="4">
    <source>
        <dbReference type="ARBA" id="ARBA00023298"/>
    </source>
</evidence>
<dbReference type="InterPro" id="IPR050677">
    <property type="entry name" value="Actinoporin_PFT"/>
</dbReference>
<evidence type="ECO:0000313" key="7">
    <source>
        <dbReference type="EMBL" id="KAK0139188.1"/>
    </source>
</evidence>
<dbReference type="GO" id="GO:0046931">
    <property type="term" value="P:pore complex assembly"/>
    <property type="evidence" value="ECO:0007669"/>
    <property type="project" value="InterPro"/>
</dbReference>
<dbReference type="GO" id="GO:0044218">
    <property type="term" value="C:other organism cell membrane"/>
    <property type="evidence" value="ECO:0007669"/>
    <property type="project" value="UniProtKB-KW"/>
</dbReference>